<name>A0A017SUJ4_9BACT</name>
<organism evidence="2 3">
    <name type="scientific">Chondromyces apiculatus DSM 436</name>
    <dbReference type="NCBI Taxonomy" id="1192034"/>
    <lineage>
        <taxon>Bacteria</taxon>
        <taxon>Pseudomonadati</taxon>
        <taxon>Myxococcota</taxon>
        <taxon>Polyangia</taxon>
        <taxon>Polyangiales</taxon>
        <taxon>Polyangiaceae</taxon>
        <taxon>Chondromyces</taxon>
    </lineage>
</organism>
<evidence type="ECO:0000313" key="2">
    <source>
        <dbReference type="EMBL" id="EYE99960.1"/>
    </source>
</evidence>
<evidence type="ECO:0000256" key="1">
    <source>
        <dbReference type="SAM" id="MobiDB-lite"/>
    </source>
</evidence>
<feature type="region of interest" description="Disordered" evidence="1">
    <location>
        <begin position="1"/>
        <end position="20"/>
    </location>
</feature>
<gene>
    <name evidence="2" type="ORF">CAP_2220</name>
</gene>
<accession>A0A017SUJ4</accession>
<proteinExistence type="predicted"/>
<reference evidence="2 3" key="1">
    <citation type="submission" date="2013-05" db="EMBL/GenBank/DDBJ databases">
        <title>Genome assembly of Chondromyces apiculatus DSM 436.</title>
        <authorList>
            <person name="Sharma G."/>
            <person name="Khatri I."/>
            <person name="Kaur C."/>
            <person name="Mayilraj S."/>
            <person name="Subramanian S."/>
        </authorList>
    </citation>
    <scope>NUCLEOTIDE SEQUENCE [LARGE SCALE GENOMIC DNA]</scope>
    <source>
        <strain evidence="2 3">DSM 436</strain>
    </source>
</reference>
<dbReference type="Proteomes" id="UP000019678">
    <property type="component" value="Unassembled WGS sequence"/>
</dbReference>
<sequence length="69" mass="6945">MVGQEGSLVPFGRTGCTSSNLPERYSSIRAHINSGEPDACIAGGGALVGQAAPALTSTFCCQSLQATSN</sequence>
<dbReference type="AlphaFoldDB" id="A0A017SUJ4"/>
<evidence type="ECO:0000313" key="3">
    <source>
        <dbReference type="Proteomes" id="UP000019678"/>
    </source>
</evidence>
<protein>
    <submittedName>
        <fullName evidence="2">Uncharacterized protein</fullName>
    </submittedName>
</protein>
<keyword evidence="3" id="KW-1185">Reference proteome</keyword>
<dbReference type="EMBL" id="ASRX01000177">
    <property type="protein sequence ID" value="EYE99960.1"/>
    <property type="molecule type" value="Genomic_DNA"/>
</dbReference>
<comment type="caution">
    <text evidence="2">The sequence shown here is derived from an EMBL/GenBank/DDBJ whole genome shotgun (WGS) entry which is preliminary data.</text>
</comment>